<dbReference type="HOGENOM" id="CLU_3411170_0_0_1"/>
<keyword evidence="2" id="KW-1185">Reference proteome</keyword>
<evidence type="ECO:0000313" key="1">
    <source>
        <dbReference type="EnsemblPlants" id="OPUNC04G04710.1"/>
    </source>
</evidence>
<name>A0A0E0KNH0_ORYPU</name>
<dbReference type="Proteomes" id="UP000026962">
    <property type="component" value="Chromosome 4"/>
</dbReference>
<reference evidence="1" key="1">
    <citation type="submission" date="2015-04" db="UniProtKB">
        <authorList>
            <consortium name="EnsemblPlants"/>
        </authorList>
    </citation>
    <scope>IDENTIFICATION</scope>
</reference>
<organism evidence="1">
    <name type="scientific">Oryza punctata</name>
    <name type="common">Red rice</name>
    <dbReference type="NCBI Taxonomy" id="4537"/>
    <lineage>
        <taxon>Eukaryota</taxon>
        <taxon>Viridiplantae</taxon>
        <taxon>Streptophyta</taxon>
        <taxon>Embryophyta</taxon>
        <taxon>Tracheophyta</taxon>
        <taxon>Spermatophyta</taxon>
        <taxon>Magnoliopsida</taxon>
        <taxon>Liliopsida</taxon>
        <taxon>Poales</taxon>
        <taxon>Poaceae</taxon>
        <taxon>BOP clade</taxon>
        <taxon>Oryzoideae</taxon>
        <taxon>Oryzeae</taxon>
        <taxon>Oryzinae</taxon>
        <taxon>Oryza</taxon>
    </lineage>
</organism>
<dbReference type="Gramene" id="OPUNC04G04710.1">
    <property type="protein sequence ID" value="OPUNC04G04710.1"/>
    <property type="gene ID" value="OPUNC04G04710"/>
</dbReference>
<sequence length="29" mass="3482">MITRNLNKLQINKTRIRQEVIKFIGQKPT</sequence>
<protein>
    <submittedName>
        <fullName evidence="1">Uncharacterized protein</fullName>
    </submittedName>
</protein>
<proteinExistence type="predicted"/>
<accession>A0A0E0KNH0</accession>
<dbReference type="EnsemblPlants" id="OPUNC04G04710.1">
    <property type="protein sequence ID" value="OPUNC04G04710.1"/>
    <property type="gene ID" value="OPUNC04G04710"/>
</dbReference>
<reference evidence="1" key="2">
    <citation type="submission" date="2018-05" db="EMBL/GenBank/DDBJ databases">
        <title>OpunRS2 (Oryza punctata Reference Sequence Version 2).</title>
        <authorList>
            <person name="Zhang J."/>
            <person name="Kudrna D."/>
            <person name="Lee S."/>
            <person name="Talag J."/>
            <person name="Welchert J."/>
            <person name="Wing R.A."/>
        </authorList>
    </citation>
    <scope>NUCLEOTIDE SEQUENCE [LARGE SCALE GENOMIC DNA]</scope>
</reference>
<evidence type="ECO:0000313" key="2">
    <source>
        <dbReference type="Proteomes" id="UP000026962"/>
    </source>
</evidence>
<dbReference type="AlphaFoldDB" id="A0A0E0KNH0"/>